<evidence type="ECO:0000256" key="1">
    <source>
        <dbReference type="SAM" id="MobiDB-lite"/>
    </source>
</evidence>
<feature type="region of interest" description="Disordered" evidence="1">
    <location>
        <begin position="1"/>
        <end position="24"/>
    </location>
</feature>
<dbReference type="RefSeq" id="WP_200233412.1">
    <property type="nucleotide sequence ID" value="NZ_NRRV01000002.1"/>
</dbReference>
<evidence type="ECO:0008006" key="5">
    <source>
        <dbReference type="Google" id="ProtNLM"/>
    </source>
</evidence>
<sequence length="176" mass="18800">MTTPADNQSGGQPAAGALPPAHPALGTPEQLHLRDIREPGAPPAWPPAPGWWLLGVLLLAALLPALWRLRQALLRRRRRERIIGELERLRGADCGPALVGSVSALLKRAALSRYPRSEVAALTGDDWLAFLDRTGGAGGFSAGAGRVLADGAYAPRQDCDASALITLARRWLRQNL</sequence>
<evidence type="ECO:0000256" key="2">
    <source>
        <dbReference type="SAM" id="Phobius"/>
    </source>
</evidence>
<feature type="transmembrane region" description="Helical" evidence="2">
    <location>
        <begin position="51"/>
        <end position="69"/>
    </location>
</feature>
<accession>A0ABS1CDB5</accession>
<organism evidence="3 4">
    <name type="scientific">Thiohalocapsa halophila</name>
    <dbReference type="NCBI Taxonomy" id="69359"/>
    <lineage>
        <taxon>Bacteria</taxon>
        <taxon>Pseudomonadati</taxon>
        <taxon>Pseudomonadota</taxon>
        <taxon>Gammaproteobacteria</taxon>
        <taxon>Chromatiales</taxon>
        <taxon>Chromatiaceae</taxon>
        <taxon>Thiohalocapsa</taxon>
    </lineage>
</organism>
<keyword evidence="2" id="KW-0812">Transmembrane</keyword>
<evidence type="ECO:0000313" key="3">
    <source>
        <dbReference type="EMBL" id="MBK1629456.1"/>
    </source>
</evidence>
<dbReference type="Proteomes" id="UP000748752">
    <property type="component" value="Unassembled WGS sequence"/>
</dbReference>
<evidence type="ECO:0000313" key="4">
    <source>
        <dbReference type="Proteomes" id="UP000748752"/>
    </source>
</evidence>
<dbReference type="EMBL" id="NRRV01000002">
    <property type="protein sequence ID" value="MBK1629456.1"/>
    <property type="molecule type" value="Genomic_DNA"/>
</dbReference>
<reference evidence="3 4" key="1">
    <citation type="journal article" date="2020" name="Microorganisms">
        <title>Osmotic Adaptation and Compatible Solute Biosynthesis of Phototrophic Bacteria as Revealed from Genome Analyses.</title>
        <authorList>
            <person name="Imhoff J.F."/>
            <person name="Rahn T."/>
            <person name="Kunzel S."/>
            <person name="Keller A."/>
            <person name="Neulinger S.C."/>
        </authorList>
    </citation>
    <scope>NUCLEOTIDE SEQUENCE [LARGE SCALE GENOMIC DNA]</scope>
    <source>
        <strain evidence="3 4">DSM 6210</strain>
    </source>
</reference>
<keyword evidence="2" id="KW-0472">Membrane</keyword>
<dbReference type="Pfam" id="PF14316">
    <property type="entry name" value="DUF4381"/>
    <property type="match status" value="1"/>
</dbReference>
<dbReference type="InterPro" id="IPR025489">
    <property type="entry name" value="DUF4381"/>
</dbReference>
<gene>
    <name evidence="3" type="ORF">CKO31_01625</name>
</gene>
<protein>
    <recommendedName>
        <fullName evidence="5">DUF4381 domain-containing protein</fullName>
    </recommendedName>
</protein>
<keyword evidence="2" id="KW-1133">Transmembrane helix</keyword>
<name>A0ABS1CDB5_9GAMM</name>
<feature type="compositionally biased region" description="Low complexity" evidence="1">
    <location>
        <begin position="10"/>
        <end position="24"/>
    </location>
</feature>
<keyword evidence="4" id="KW-1185">Reference proteome</keyword>
<proteinExistence type="predicted"/>
<comment type="caution">
    <text evidence="3">The sequence shown here is derived from an EMBL/GenBank/DDBJ whole genome shotgun (WGS) entry which is preliminary data.</text>
</comment>